<keyword evidence="3" id="KW-0238">DNA-binding</keyword>
<dbReference type="AlphaFoldDB" id="A0A8J3R1T7"/>
<keyword evidence="2" id="KW-0805">Transcription regulation</keyword>
<evidence type="ECO:0000313" key="6">
    <source>
        <dbReference type="EMBL" id="GIH21435.1"/>
    </source>
</evidence>
<dbReference type="Proteomes" id="UP000642748">
    <property type="component" value="Unassembled WGS sequence"/>
</dbReference>
<evidence type="ECO:0000256" key="4">
    <source>
        <dbReference type="ARBA" id="ARBA00023163"/>
    </source>
</evidence>
<accession>A0A8J3R1T7</accession>
<evidence type="ECO:0000256" key="3">
    <source>
        <dbReference type="ARBA" id="ARBA00023125"/>
    </source>
</evidence>
<dbReference type="FunFam" id="1.10.10.10:FF:000001">
    <property type="entry name" value="LysR family transcriptional regulator"/>
    <property type="match status" value="1"/>
</dbReference>
<dbReference type="Gene3D" id="1.10.10.10">
    <property type="entry name" value="Winged helix-like DNA-binding domain superfamily/Winged helix DNA-binding domain"/>
    <property type="match status" value="1"/>
</dbReference>
<feature type="domain" description="HTH lysR-type" evidence="5">
    <location>
        <begin position="1"/>
        <end position="58"/>
    </location>
</feature>
<dbReference type="GO" id="GO:0003700">
    <property type="term" value="F:DNA-binding transcription factor activity"/>
    <property type="evidence" value="ECO:0007669"/>
    <property type="project" value="InterPro"/>
</dbReference>
<comment type="similarity">
    <text evidence="1">Belongs to the LysR transcriptional regulatory family.</text>
</comment>
<keyword evidence="4" id="KW-0804">Transcription</keyword>
<dbReference type="InterPro" id="IPR000847">
    <property type="entry name" value="LysR_HTH_N"/>
</dbReference>
<evidence type="ECO:0000313" key="7">
    <source>
        <dbReference type="Proteomes" id="UP000642748"/>
    </source>
</evidence>
<comment type="caution">
    <text evidence="6">The sequence shown here is derived from an EMBL/GenBank/DDBJ whole genome shotgun (WGS) entry which is preliminary data.</text>
</comment>
<evidence type="ECO:0000259" key="5">
    <source>
        <dbReference type="PROSITE" id="PS50931"/>
    </source>
</evidence>
<evidence type="ECO:0000256" key="2">
    <source>
        <dbReference type="ARBA" id="ARBA00023015"/>
    </source>
</evidence>
<dbReference type="EMBL" id="BONZ01000131">
    <property type="protein sequence ID" value="GIH21435.1"/>
    <property type="molecule type" value="Genomic_DNA"/>
</dbReference>
<dbReference type="PANTHER" id="PTHR30346">
    <property type="entry name" value="TRANSCRIPTIONAL DUAL REGULATOR HCAR-RELATED"/>
    <property type="match status" value="1"/>
</dbReference>
<reference evidence="6" key="1">
    <citation type="submission" date="2021-01" db="EMBL/GenBank/DDBJ databases">
        <title>Whole genome shotgun sequence of Rugosimonospora africana NBRC 104875.</title>
        <authorList>
            <person name="Komaki H."/>
            <person name="Tamura T."/>
        </authorList>
    </citation>
    <scope>NUCLEOTIDE SEQUENCE</scope>
    <source>
        <strain evidence="6">NBRC 104875</strain>
    </source>
</reference>
<name>A0A8J3R1T7_9ACTN</name>
<dbReference type="SUPFAM" id="SSF46785">
    <property type="entry name" value="Winged helix' DNA-binding domain"/>
    <property type="match status" value="1"/>
</dbReference>
<evidence type="ECO:0000256" key="1">
    <source>
        <dbReference type="ARBA" id="ARBA00009437"/>
    </source>
</evidence>
<dbReference type="RefSeq" id="WP_203924817.1">
    <property type="nucleotide sequence ID" value="NZ_BONZ01000131.1"/>
</dbReference>
<dbReference type="Pfam" id="PF00126">
    <property type="entry name" value="HTH_1"/>
    <property type="match status" value="1"/>
</dbReference>
<dbReference type="InterPro" id="IPR036390">
    <property type="entry name" value="WH_DNA-bd_sf"/>
</dbReference>
<organism evidence="6 7">
    <name type="scientific">Rugosimonospora africana</name>
    <dbReference type="NCBI Taxonomy" id="556532"/>
    <lineage>
        <taxon>Bacteria</taxon>
        <taxon>Bacillati</taxon>
        <taxon>Actinomycetota</taxon>
        <taxon>Actinomycetes</taxon>
        <taxon>Micromonosporales</taxon>
        <taxon>Micromonosporaceae</taxon>
        <taxon>Rugosimonospora</taxon>
    </lineage>
</organism>
<gene>
    <name evidence="6" type="ORF">Raf01_96070</name>
</gene>
<proteinExistence type="inferred from homology"/>
<dbReference type="GO" id="GO:0003677">
    <property type="term" value="F:DNA binding"/>
    <property type="evidence" value="ECO:0007669"/>
    <property type="project" value="UniProtKB-KW"/>
</dbReference>
<dbReference type="GO" id="GO:0032993">
    <property type="term" value="C:protein-DNA complex"/>
    <property type="evidence" value="ECO:0007669"/>
    <property type="project" value="TreeGrafter"/>
</dbReference>
<sequence>MDLRHLSTFVAVAEEGSFSRAADRLRIAQSAVSRTIRDLERDLGRQLFDRSTHHVALTQAGHELLDSARAALTAVDTLRVAAEDAGECIRCPRDGQKKGTEDT</sequence>
<protein>
    <recommendedName>
        <fullName evidence="5">HTH lysR-type domain-containing protein</fullName>
    </recommendedName>
</protein>
<dbReference type="InterPro" id="IPR036388">
    <property type="entry name" value="WH-like_DNA-bd_sf"/>
</dbReference>
<dbReference type="PRINTS" id="PR00039">
    <property type="entry name" value="HTHLYSR"/>
</dbReference>
<keyword evidence="7" id="KW-1185">Reference proteome</keyword>
<dbReference type="PANTHER" id="PTHR30346:SF0">
    <property type="entry name" value="HCA OPERON TRANSCRIPTIONAL ACTIVATOR HCAR"/>
    <property type="match status" value="1"/>
</dbReference>
<dbReference type="PROSITE" id="PS50931">
    <property type="entry name" value="HTH_LYSR"/>
    <property type="match status" value="1"/>
</dbReference>